<evidence type="ECO:0000256" key="9">
    <source>
        <dbReference type="ARBA" id="ARBA00034045"/>
    </source>
</evidence>
<reference evidence="13" key="2">
    <citation type="submission" date="2010-07" db="EMBL/GenBank/DDBJ databases">
        <authorList>
            <consortium name="The Broad Institute Genome Sequencing Platform"/>
            <consortium name="Broad Institute Genome Sequencing Center for Infectious Disease"/>
            <person name="Ma L.-J."/>
            <person name="Dead R."/>
            <person name="Young S."/>
            <person name="Zeng Q."/>
            <person name="Koehrsen M."/>
            <person name="Alvarado L."/>
            <person name="Berlin A."/>
            <person name="Chapman S.B."/>
            <person name="Chen Z."/>
            <person name="Freedman E."/>
            <person name="Gellesch M."/>
            <person name="Goldberg J."/>
            <person name="Griggs A."/>
            <person name="Gujja S."/>
            <person name="Heilman E.R."/>
            <person name="Heiman D."/>
            <person name="Hepburn T."/>
            <person name="Howarth C."/>
            <person name="Jen D."/>
            <person name="Larson L."/>
            <person name="Mehta T."/>
            <person name="Neiman D."/>
            <person name="Pearson M."/>
            <person name="Roberts A."/>
            <person name="Saif S."/>
            <person name="Shea T."/>
            <person name="Shenoy N."/>
            <person name="Sisk P."/>
            <person name="Stolte C."/>
            <person name="Sykes S."/>
            <person name="Walk T."/>
            <person name="White J."/>
            <person name="Yandava C."/>
            <person name="Haas B."/>
            <person name="Nusbaum C."/>
            <person name="Birren B."/>
        </authorList>
    </citation>
    <scope>NUCLEOTIDE SEQUENCE</scope>
    <source>
        <strain evidence="13">R3-111a-1</strain>
    </source>
</reference>
<proteinExistence type="inferred from homology"/>
<keyword evidence="4 12" id="KW-0719">Serine esterase</keyword>
<feature type="signal peptide" evidence="12">
    <location>
        <begin position="1"/>
        <end position="24"/>
    </location>
</feature>
<reference evidence="14" key="5">
    <citation type="submission" date="2018-04" db="UniProtKB">
        <authorList>
            <consortium name="EnsemblFungi"/>
        </authorList>
    </citation>
    <scope>IDENTIFICATION</scope>
    <source>
        <strain evidence="14">R3-111a-1</strain>
    </source>
</reference>
<accession>J3P0W3</accession>
<dbReference type="VEuPathDB" id="FungiDB:GGTG_07159"/>
<dbReference type="EC" id="3.1.1.74" evidence="3 12"/>
<dbReference type="EMBL" id="GL385397">
    <property type="protein sequence ID" value="EJT77247.1"/>
    <property type="molecule type" value="Genomic_DNA"/>
</dbReference>
<dbReference type="PRINTS" id="PR00129">
    <property type="entry name" value="CUTINASE"/>
</dbReference>
<reference evidence="13" key="3">
    <citation type="submission" date="2010-09" db="EMBL/GenBank/DDBJ databases">
        <title>Annotation of Gaeumannomyces graminis var. tritici R3-111a-1.</title>
        <authorList>
            <consortium name="The Broad Institute Genome Sequencing Platform"/>
            <person name="Ma L.-J."/>
            <person name="Dead R."/>
            <person name="Young S.K."/>
            <person name="Zeng Q."/>
            <person name="Gargeya S."/>
            <person name="Fitzgerald M."/>
            <person name="Haas B."/>
            <person name="Abouelleil A."/>
            <person name="Alvarado L."/>
            <person name="Arachchi H.M."/>
            <person name="Berlin A."/>
            <person name="Brown A."/>
            <person name="Chapman S.B."/>
            <person name="Chen Z."/>
            <person name="Dunbar C."/>
            <person name="Freedman E."/>
            <person name="Gearin G."/>
            <person name="Gellesch M."/>
            <person name="Goldberg J."/>
            <person name="Griggs A."/>
            <person name="Gujja S."/>
            <person name="Heiman D."/>
            <person name="Howarth C."/>
            <person name="Larson L."/>
            <person name="Lui A."/>
            <person name="MacDonald P.J.P."/>
            <person name="Mehta T."/>
            <person name="Montmayeur A."/>
            <person name="Murphy C."/>
            <person name="Neiman D."/>
            <person name="Pearson M."/>
            <person name="Priest M."/>
            <person name="Roberts A."/>
            <person name="Saif S."/>
            <person name="Shea T."/>
            <person name="Shenoy N."/>
            <person name="Sisk P."/>
            <person name="Stolte C."/>
            <person name="Sykes S."/>
            <person name="Yandava C."/>
            <person name="Wortman J."/>
            <person name="Nusbaum C."/>
            <person name="Birren B."/>
        </authorList>
    </citation>
    <scope>NUCLEOTIDE SEQUENCE</scope>
    <source>
        <strain evidence="13">R3-111a-1</strain>
    </source>
</reference>
<comment type="function">
    <text evidence="12">Catalyzes the hydrolysis of complex carboxylic polyesters found in the cell wall of plants. Degrades cutin, a macromolecule that forms the structure of the plant cuticle.</text>
</comment>
<dbReference type="RefSeq" id="XP_009223247.1">
    <property type="nucleotide sequence ID" value="XM_009224983.1"/>
</dbReference>
<evidence type="ECO:0000313" key="15">
    <source>
        <dbReference type="Proteomes" id="UP000006039"/>
    </source>
</evidence>
<evidence type="ECO:0000313" key="14">
    <source>
        <dbReference type="EnsemblFungi" id="EJT77247"/>
    </source>
</evidence>
<organism evidence="13">
    <name type="scientific">Gaeumannomyces tritici (strain R3-111a-1)</name>
    <name type="common">Wheat and barley take-all root rot fungus</name>
    <name type="synonym">Gaeumannomyces graminis var. tritici</name>
    <dbReference type="NCBI Taxonomy" id="644352"/>
    <lineage>
        <taxon>Eukaryota</taxon>
        <taxon>Fungi</taxon>
        <taxon>Dikarya</taxon>
        <taxon>Ascomycota</taxon>
        <taxon>Pezizomycotina</taxon>
        <taxon>Sordariomycetes</taxon>
        <taxon>Sordariomycetidae</taxon>
        <taxon>Magnaporthales</taxon>
        <taxon>Magnaporthaceae</taxon>
        <taxon>Gaeumannomyces</taxon>
    </lineage>
</organism>
<comment type="subcellular location">
    <subcellularLocation>
        <location evidence="1 12">Secreted</location>
    </subcellularLocation>
</comment>
<feature type="active site" evidence="10">
    <location>
        <position position="184"/>
    </location>
</feature>
<keyword evidence="7 12" id="KW-0378">Hydrolase</keyword>
<evidence type="ECO:0000256" key="7">
    <source>
        <dbReference type="ARBA" id="ARBA00022801"/>
    </source>
</evidence>
<dbReference type="GO" id="GO:0016052">
    <property type="term" value="P:carbohydrate catabolic process"/>
    <property type="evidence" value="ECO:0007669"/>
    <property type="project" value="TreeGrafter"/>
</dbReference>
<keyword evidence="5 12" id="KW-0964">Secreted</keyword>
<evidence type="ECO:0000313" key="13">
    <source>
        <dbReference type="EMBL" id="EJT77247.1"/>
    </source>
</evidence>
<dbReference type="InterPro" id="IPR011150">
    <property type="entry name" value="Cutinase_monf"/>
</dbReference>
<dbReference type="InterPro" id="IPR029058">
    <property type="entry name" value="AB_hydrolase_fold"/>
</dbReference>
<dbReference type="GO" id="GO:0005576">
    <property type="term" value="C:extracellular region"/>
    <property type="evidence" value="ECO:0007669"/>
    <property type="project" value="UniProtKB-SubCell"/>
</dbReference>
<dbReference type="SUPFAM" id="SSF53474">
    <property type="entry name" value="alpha/beta-Hydrolases"/>
    <property type="match status" value="1"/>
</dbReference>
<dbReference type="HOGENOM" id="CLU_040058_2_2_1"/>
<evidence type="ECO:0000256" key="4">
    <source>
        <dbReference type="ARBA" id="ARBA00022487"/>
    </source>
</evidence>
<dbReference type="InterPro" id="IPR000675">
    <property type="entry name" value="Cutinase/axe"/>
</dbReference>
<dbReference type="Proteomes" id="UP000006039">
    <property type="component" value="Unassembled WGS sequence"/>
</dbReference>
<sequence>MLFSNPLLAATLLATLGLAHPLAAEDAQPPQLDARQSRSTENAQGCADMIIVFARGTTEGGNVGTIVGPPLLAAVKQAAGGRTVAMQGVDYPANIPGFLAGGDRQGSAEMAKQVQSFIAKCPGSQVVMSGYSQGGQLVHNAAEQLPAAALQRVSSAVIFGDPKNGQPVAGLGQQKTLVICRQGDNICDGGNRILAPHLQYGRDVGKAAEFMVGQAA</sequence>
<dbReference type="EnsemblFungi" id="EJT77247">
    <property type="protein sequence ID" value="EJT77247"/>
    <property type="gene ID" value="GGTG_07159"/>
</dbReference>
<dbReference type="SMART" id="SM01110">
    <property type="entry name" value="Cutinase"/>
    <property type="match status" value="1"/>
</dbReference>
<dbReference type="AlphaFoldDB" id="J3P0W3"/>
<name>J3P0W3_GAET3</name>
<dbReference type="PROSITE" id="PS00155">
    <property type="entry name" value="CUTINASE_1"/>
    <property type="match status" value="1"/>
</dbReference>
<dbReference type="GO" id="GO:0050525">
    <property type="term" value="F:cutinase activity"/>
    <property type="evidence" value="ECO:0007669"/>
    <property type="project" value="UniProtKB-UniRule"/>
</dbReference>
<comment type="catalytic activity">
    <reaction evidence="9 12">
        <text>cutin + H2O = cutin monomers.</text>
        <dbReference type="EC" id="3.1.1.74"/>
    </reaction>
</comment>
<evidence type="ECO:0000256" key="10">
    <source>
        <dbReference type="PIRSR" id="PIRSR611150-1"/>
    </source>
</evidence>
<feature type="active site" description="Proton donor/acceptor" evidence="10">
    <location>
        <position position="197"/>
    </location>
</feature>
<evidence type="ECO:0000256" key="12">
    <source>
        <dbReference type="RuleBase" id="RU361263"/>
    </source>
</evidence>
<dbReference type="STRING" id="644352.J3P0W3"/>
<evidence type="ECO:0000256" key="5">
    <source>
        <dbReference type="ARBA" id="ARBA00022525"/>
    </source>
</evidence>
<dbReference type="OrthoDB" id="2975078at2759"/>
<keyword evidence="8 11" id="KW-1015">Disulfide bond</keyword>
<reference evidence="15" key="1">
    <citation type="submission" date="2010-07" db="EMBL/GenBank/DDBJ databases">
        <title>The genome sequence of Gaeumannomyces graminis var. tritici strain R3-111a-1.</title>
        <authorList>
            <consortium name="The Broad Institute Genome Sequencing Platform"/>
            <person name="Ma L.-J."/>
            <person name="Dead R."/>
            <person name="Young S."/>
            <person name="Zeng Q."/>
            <person name="Koehrsen M."/>
            <person name="Alvarado L."/>
            <person name="Berlin A."/>
            <person name="Chapman S.B."/>
            <person name="Chen Z."/>
            <person name="Freedman E."/>
            <person name="Gellesch M."/>
            <person name="Goldberg J."/>
            <person name="Griggs A."/>
            <person name="Gujja S."/>
            <person name="Heilman E.R."/>
            <person name="Heiman D."/>
            <person name="Hepburn T."/>
            <person name="Howarth C."/>
            <person name="Jen D."/>
            <person name="Larson L."/>
            <person name="Mehta T."/>
            <person name="Neiman D."/>
            <person name="Pearson M."/>
            <person name="Roberts A."/>
            <person name="Saif S."/>
            <person name="Shea T."/>
            <person name="Shenoy N."/>
            <person name="Sisk P."/>
            <person name="Stolte C."/>
            <person name="Sykes S."/>
            <person name="Walk T."/>
            <person name="White J."/>
            <person name="Yandava C."/>
            <person name="Haas B."/>
            <person name="Nusbaum C."/>
            <person name="Birren B."/>
        </authorList>
    </citation>
    <scope>NUCLEOTIDE SEQUENCE [LARGE SCALE GENOMIC DNA]</scope>
    <source>
        <strain evidence="15">R3-111a-1</strain>
    </source>
</reference>
<feature type="disulfide bond" evidence="11">
    <location>
        <begin position="46"/>
        <end position="121"/>
    </location>
</feature>
<feature type="active site" description="Nucleophile" evidence="10">
    <location>
        <position position="132"/>
    </location>
</feature>
<dbReference type="Pfam" id="PF01083">
    <property type="entry name" value="Cutinase"/>
    <property type="match status" value="1"/>
</dbReference>
<evidence type="ECO:0000256" key="3">
    <source>
        <dbReference type="ARBA" id="ARBA00013095"/>
    </source>
</evidence>
<dbReference type="InterPro" id="IPR043579">
    <property type="entry name" value="CUTINASE_2"/>
</dbReference>
<keyword evidence="6 12" id="KW-0732">Signal</keyword>
<evidence type="ECO:0000256" key="8">
    <source>
        <dbReference type="ARBA" id="ARBA00023157"/>
    </source>
</evidence>
<dbReference type="eggNOG" id="ENOG502S3AW">
    <property type="taxonomic scope" value="Eukaryota"/>
</dbReference>
<feature type="disulfide bond" evidence="11">
    <location>
        <begin position="180"/>
        <end position="187"/>
    </location>
</feature>
<dbReference type="GeneID" id="20347617"/>
<protein>
    <recommendedName>
        <fullName evidence="3 12">Cutinase</fullName>
        <ecNumber evidence="3 12">3.1.1.74</ecNumber>
    </recommendedName>
</protein>
<evidence type="ECO:0000256" key="11">
    <source>
        <dbReference type="PIRSR" id="PIRSR611150-2"/>
    </source>
</evidence>
<evidence type="ECO:0000256" key="2">
    <source>
        <dbReference type="ARBA" id="ARBA00007534"/>
    </source>
</evidence>
<dbReference type="PANTHER" id="PTHR48250:SF1">
    <property type="entry name" value="CUTINASE"/>
    <property type="match status" value="1"/>
</dbReference>
<dbReference type="InterPro" id="IPR043580">
    <property type="entry name" value="CUTINASE_1"/>
</dbReference>
<dbReference type="PROSITE" id="PS00931">
    <property type="entry name" value="CUTINASE_2"/>
    <property type="match status" value="1"/>
</dbReference>
<comment type="similarity">
    <text evidence="2 12">Belongs to the cutinase family.</text>
</comment>
<feature type="chain" id="PRO_5015019877" description="Cutinase" evidence="12">
    <location>
        <begin position="25"/>
        <end position="216"/>
    </location>
</feature>
<evidence type="ECO:0000256" key="1">
    <source>
        <dbReference type="ARBA" id="ARBA00004613"/>
    </source>
</evidence>
<keyword evidence="15" id="KW-1185">Reference proteome</keyword>
<evidence type="ECO:0000256" key="6">
    <source>
        <dbReference type="ARBA" id="ARBA00022729"/>
    </source>
</evidence>
<dbReference type="PANTHER" id="PTHR48250">
    <property type="entry name" value="CUTINASE 2-RELATED"/>
    <property type="match status" value="1"/>
</dbReference>
<reference evidence="14" key="4">
    <citation type="journal article" date="2015" name="G3 (Bethesda)">
        <title>Genome sequences of three phytopathogenic species of the Magnaporthaceae family of fungi.</title>
        <authorList>
            <person name="Okagaki L.H."/>
            <person name="Nunes C.C."/>
            <person name="Sailsbery J."/>
            <person name="Clay B."/>
            <person name="Brown D."/>
            <person name="John T."/>
            <person name="Oh Y."/>
            <person name="Young N."/>
            <person name="Fitzgerald M."/>
            <person name="Haas B.J."/>
            <person name="Zeng Q."/>
            <person name="Young S."/>
            <person name="Adiconis X."/>
            <person name="Fan L."/>
            <person name="Levin J.Z."/>
            <person name="Mitchell T.K."/>
            <person name="Okubara P.A."/>
            <person name="Farman M.L."/>
            <person name="Kohn L.M."/>
            <person name="Birren B."/>
            <person name="Ma L.-J."/>
            <person name="Dean R.A."/>
        </authorList>
    </citation>
    <scope>NUCLEOTIDE SEQUENCE</scope>
    <source>
        <strain evidence="14">R3-111a-1</strain>
    </source>
</reference>
<gene>
    <name evidence="14" type="primary">20347617</name>
    <name evidence="13" type="ORF">GGTG_07159</name>
</gene>
<dbReference type="Gene3D" id="3.40.50.1820">
    <property type="entry name" value="alpha/beta hydrolase"/>
    <property type="match status" value="1"/>
</dbReference>